<organism evidence="1 2">
    <name type="scientific">Diplocloster agilis</name>
    <dbReference type="NCBI Taxonomy" id="2850323"/>
    <lineage>
        <taxon>Bacteria</taxon>
        <taxon>Bacillati</taxon>
        <taxon>Bacillota</taxon>
        <taxon>Clostridia</taxon>
        <taxon>Lachnospirales</taxon>
        <taxon>Lachnospiraceae</taxon>
        <taxon>Diplocloster</taxon>
    </lineage>
</organism>
<sequence length="102" mass="11925">MARRRKKRRNQNKIGMRIVAVVVLALVVVVNANSMNLRAKSGTYQERTDKLNAQIDEEKQRTKEIEDLKKYVNTKKYIEEVAKDKLGLVYDDEIIFKPEDSK</sequence>
<comment type="caution">
    <text evidence="1">The sequence shown here is derived from an EMBL/GenBank/DDBJ whole genome shotgun (WGS) entry which is preliminary data.</text>
</comment>
<gene>
    <name evidence="1" type="ORF">KTH89_07370</name>
</gene>
<dbReference type="Proteomes" id="UP000712157">
    <property type="component" value="Unassembled WGS sequence"/>
</dbReference>
<evidence type="ECO:0000313" key="1">
    <source>
        <dbReference type="EMBL" id="MBU9736350.1"/>
    </source>
</evidence>
<keyword evidence="2" id="KW-1185">Reference proteome</keyword>
<dbReference type="EMBL" id="JAHQCW010000009">
    <property type="protein sequence ID" value="MBU9736350.1"/>
    <property type="molecule type" value="Genomic_DNA"/>
</dbReference>
<reference evidence="1" key="1">
    <citation type="submission" date="2021-06" db="EMBL/GenBank/DDBJ databases">
        <title>Description of novel taxa of the family Lachnospiraceae.</title>
        <authorList>
            <person name="Chaplin A.V."/>
            <person name="Sokolova S.R."/>
            <person name="Pikina A.P."/>
            <person name="Korzhanova M."/>
            <person name="Belova V."/>
            <person name="Korostin D."/>
            <person name="Efimov B.A."/>
        </authorList>
    </citation>
    <scope>NUCLEOTIDE SEQUENCE</scope>
    <source>
        <strain evidence="1">ASD5720</strain>
    </source>
</reference>
<dbReference type="Pfam" id="PF04977">
    <property type="entry name" value="DivIC"/>
    <property type="match status" value="1"/>
</dbReference>
<name>A0A949NHL6_9FIRM</name>
<dbReference type="AlphaFoldDB" id="A0A949NHL6"/>
<protein>
    <submittedName>
        <fullName evidence="1">Septum formation initiator family protein</fullName>
    </submittedName>
</protein>
<proteinExistence type="predicted"/>
<accession>A0A949NHL6</accession>
<evidence type="ECO:0000313" key="2">
    <source>
        <dbReference type="Proteomes" id="UP000712157"/>
    </source>
</evidence>
<dbReference type="RefSeq" id="WP_158348606.1">
    <property type="nucleotide sequence ID" value="NZ_JAHQCW010000009.1"/>
</dbReference>
<dbReference type="InterPro" id="IPR007060">
    <property type="entry name" value="FtsL/DivIC"/>
</dbReference>